<evidence type="ECO:0000256" key="2">
    <source>
        <dbReference type="ARBA" id="ARBA00004613"/>
    </source>
</evidence>
<evidence type="ECO:0000313" key="21">
    <source>
        <dbReference type="RefSeq" id="XP_019639400.1"/>
    </source>
</evidence>
<dbReference type="GO" id="GO:0016020">
    <property type="term" value="C:membrane"/>
    <property type="evidence" value="ECO:0007669"/>
    <property type="project" value="InterPro"/>
</dbReference>
<dbReference type="RefSeq" id="XP_019639400.1">
    <property type="nucleotide sequence ID" value="XM_019783841.1"/>
</dbReference>
<organism evidence="20 21">
    <name type="scientific">Branchiostoma belcheri</name>
    <name type="common">Amphioxus</name>
    <dbReference type="NCBI Taxonomy" id="7741"/>
    <lineage>
        <taxon>Eukaryota</taxon>
        <taxon>Metazoa</taxon>
        <taxon>Chordata</taxon>
        <taxon>Cephalochordata</taxon>
        <taxon>Leptocardii</taxon>
        <taxon>Amphioxiformes</taxon>
        <taxon>Branchiostomatidae</taxon>
        <taxon>Branchiostoma</taxon>
    </lineage>
</organism>
<dbReference type="KEGG" id="bbel:109481309"/>
<dbReference type="InterPro" id="IPR018114">
    <property type="entry name" value="TRYPSIN_HIS"/>
</dbReference>
<dbReference type="Pfam" id="PF00051">
    <property type="entry name" value="Kringle"/>
    <property type="match status" value="1"/>
</dbReference>
<evidence type="ECO:0000256" key="13">
    <source>
        <dbReference type="ARBA" id="ARBA00030576"/>
    </source>
</evidence>
<evidence type="ECO:0000313" key="20">
    <source>
        <dbReference type="Proteomes" id="UP000515135"/>
    </source>
</evidence>
<dbReference type="PROSITE" id="PS50240">
    <property type="entry name" value="TRYPSIN_DOM"/>
    <property type="match status" value="1"/>
</dbReference>
<dbReference type="PRINTS" id="PR00722">
    <property type="entry name" value="CHYMOTRYPSIN"/>
</dbReference>
<dbReference type="SUPFAM" id="SSF57440">
    <property type="entry name" value="Kringle-like"/>
    <property type="match status" value="1"/>
</dbReference>
<feature type="domain" description="Peptidase S1" evidence="18">
    <location>
        <begin position="392"/>
        <end position="630"/>
    </location>
</feature>
<dbReference type="Pfam" id="PF00089">
    <property type="entry name" value="Trypsin"/>
    <property type="match status" value="1"/>
</dbReference>
<accession>A0A6P4ZDM7</accession>
<dbReference type="Proteomes" id="UP000515135">
    <property type="component" value="Unplaced"/>
</dbReference>
<dbReference type="PROSITE" id="PS50287">
    <property type="entry name" value="SRCR_2"/>
    <property type="match status" value="2"/>
</dbReference>
<dbReference type="GO" id="GO:0004252">
    <property type="term" value="F:serine-type endopeptidase activity"/>
    <property type="evidence" value="ECO:0007669"/>
    <property type="project" value="InterPro"/>
</dbReference>
<dbReference type="InterPro" id="IPR000001">
    <property type="entry name" value="Kringle"/>
</dbReference>
<dbReference type="GO" id="GO:0006508">
    <property type="term" value="P:proteolysis"/>
    <property type="evidence" value="ECO:0007669"/>
    <property type="project" value="UniProtKB-KW"/>
</dbReference>
<dbReference type="Gene3D" id="2.40.10.10">
    <property type="entry name" value="Trypsin-like serine proteases"/>
    <property type="match status" value="1"/>
</dbReference>
<gene>
    <name evidence="21" type="primary">LOC109481309</name>
</gene>
<dbReference type="SUPFAM" id="SSF50494">
    <property type="entry name" value="Trypsin-like serine proteases"/>
    <property type="match status" value="1"/>
</dbReference>
<dbReference type="PROSITE" id="PS50070">
    <property type="entry name" value="KRINGLE_2"/>
    <property type="match status" value="1"/>
</dbReference>
<dbReference type="AlphaFoldDB" id="A0A6P4ZDM7"/>
<feature type="disulfide bond" evidence="15">
    <location>
        <begin position="288"/>
        <end position="349"/>
    </location>
</feature>
<dbReference type="SMART" id="SM00130">
    <property type="entry name" value="KR"/>
    <property type="match status" value="1"/>
</dbReference>
<keyword evidence="8" id="KW-0677">Repeat</keyword>
<dbReference type="InterPro" id="IPR001314">
    <property type="entry name" value="Peptidase_S1A"/>
</dbReference>
<dbReference type="PROSITE" id="PS00420">
    <property type="entry name" value="SRCR_1"/>
    <property type="match status" value="1"/>
</dbReference>
<evidence type="ECO:0000256" key="1">
    <source>
        <dbReference type="ARBA" id="ARBA00002744"/>
    </source>
</evidence>
<dbReference type="InterPro" id="IPR038178">
    <property type="entry name" value="Kringle_sf"/>
</dbReference>
<evidence type="ECO:0000256" key="16">
    <source>
        <dbReference type="RuleBase" id="RU363034"/>
    </source>
</evidence>
<feature type="domain" description="SRCR" evidence="19">
    <location>
        <begin position="60"/>
        <end position="163"/>
    </location>
</feature>
<name>A0A6P4ZDM7_BRABE</name>
<dbReference type="CDD" id="cd00190">
    <property type="entry name" value="Tryp_SPc"/>
    <property type="match status" value="1"/>
</dbReference>
<dbReference type="OrthoDB" id="10002959at2759"/>
<dbReference type="SMART" id="SM00202">
    <property type="entry name" value="SR"/>
    <property type="match status" value="2"/>
</dbReference>
<sequence>MTVTFPFLVLEKKHTSANFPDSPVGIISSLEDAPKRLSLEPRRSRSKRHGPWGHRADPTIRLAGAGVNVTHRGRVEVWWNGGWAVICDDVWDIKDADVVCRQLGFRGGAIRAVGESWFGSGTGRYALDNVECRGTESRVQDCAHLGWGQNNCRPDEAAGVICVSERAIDTSCFGDPSGYHGNVTTTAAGMQCLNWMNFPSVVTGFPDAGLGDHNSCRNPDHDVIPWCFYVADGYVRWTYCTCDGHRTRPLRLVNGTAPGEGRVELYFNGEWGTVCDDKWDDRDARVVCRNLGYRGEAYAISFGYFGRGAGPVLMDEVECSGGERSVVQCFHNGWYVHDCSHAEDAGVLCQAAPTVPTDVPATTTGPDRNYTQPENCGSRFSFRAPLSAHARIVGGVLAERGQWPWIAEVRLNGYGHWCGGALIRNCWVLSAAHCFYDYSKSSFTVRLGEYNLSSAENGEQVFSIERMFLHPDYHPLTNHNDIVLVRLRQHADGTCARTGPYVRPACLPSTGETLQPGSNCSIVGWGKANSSDTSFSDILREASVPFIPRQECRDRAYGNMVTDRMMCAGFWEGGVDTCQGDSGGPLLCQQDGGWTVWGVTSWGDGCARPEWPGVYTAVEEFLGWIQQTIQAAG</sequence>
<keyword evidence="4" id="KW-0964">Secreted</keyword>
<dbReference type="SMART" id="SM00020">
    <property type="entry name" value="Tryp_SPc"/>
    <property type="match status" value="1"/>
</dbReference>
<evidence type="ECO:0000256" key="10">
    <source>
        <dbReference type="ARBA" id="ARBA00022825"/>
    </source>
</evidence>
<reference evidence="21" key="1">
    <citation type="submission" date="2025-08" db="UniProtKB">
        <authorList>
            <consortium name="RefSeq"/>
        </authorList>
    </citation>
    <scope>IDENTIFICATION</scope>
    <source>
        <tissue evidence="21">Gonad</tissue>
    </source>
</reference>
<evidence type="ECO:0000256" key="12">
    <source>
        <dbReference type="ARBA" id="ARBA00023180"/>
    </source>
</evidence>
<evidence type="ECO:0000256" key="7">
    <source>
        <dbReference type="ARBA" id="ARBA00022729"/>
    </source>
</evidence>
<proteinExistence type="predicted"/>
<evidence type="ECO:0000259" key="19">
    <source>
        <dbReference type="PROSITE" id="PS50287"/>
    </source>
</evidence>
<feature type="disulfide bond" evidence="15">
    <location>
        <begin position="275"/>
        <end position="339"/>
    </location>
</feature>
<evidence type="ECO:0000256" key="9">
    <source>
        <dbReference type="ARBA" id="ARBA00022801"/>
    </source>
</evidence>
<dbReference type="Gene3D" id="3.10.250.10">
    <property type="entry name" value="SRCR-like domain"/>
    <property type="match status" value="2"/>
</dbReference>
<dbReference type="Pfam" id="PF00530">
    <property type="entry name" value="SRCR"/>
    <property type="match status" value="2"/>
</dbReference>
<feature type="disulfide bond" evidence="15">
    <location>
        <begin position="319"/>
        <end position="329"/>
    </location>
</feature>
<evidence type="ECO:0000259" key="17">
    <source>
        <dbReference type="PROSITE" id="PS50070"/>
    </source>
</evidence>
<evidence type="ECO:0000256" key="11">
    <source>
        <dbReference type="ARBA" id="ARBA00023157"/>
    </source>
</evidence>
<evidence type="ECO:0000259" key="18">
    <source>
        <dbReference type="PROSITE" id="PS50240"/>
    </source>
</evidence>
<dbReference type="InterPro" id="IPR013806">
    <property type="entry name" value="Kringle-like"/>
</dbReference>
<evidence type="ECO:0000256" key="8">
    <source>
        <dbReference type="ARBA" id="ARBA00022737"/>
    </source>
</evidence>
<dbReference type="InterPro" id="IPR001254">
    <property type="entry name" value="Trypsin_dom"/>
</dbReference>
<dbReference type="InterPro" id="IPR009003">
    <property type="entry name" value="Peptidase_S1_PA"/>
</dbReference>
<dbReference type="GeneID" id="109481309"/>
<dbReference type="FunFam" id="2.40.10.10:FF:000003">
    <property type="entry name" value="Transmembrane serine protease 3"/>
    <property type="match status" value="1"/>
</dbReference>
<dbReference type="InterPro" id="IPR033116">
    <property type="entry name" value="TRYPSIN_SER"/>
</dbReference>
<dbReference type="InterPro" id="IPR001190">
    <property type="entry name" value="SRCR"/>
</dbReference>
<comment type="function">
    <text evidence="1">Plays a role in neuronal plasticity and the proteolytic action may subserve structural reorganizations associated with learning and memory operations.</text>
</comment>
<keyword evidence="5 14" id="KW-0420">Kringle</keyword>
<dbReference type="GO" id="GO:0005615">
    <property type="term" value="C:extracellular space"/>
    <property type="evidence" value="ECO:0007669"/>
    <property type="project" value="TreeGrafter"/>
</dbReference>
<keyword evidence="6 16" id="KW-0645">Protease</keyword>
<keyword evidence="12" id="KW-0325">Glycoprotein</keyword>
<evidence type="ECO:0000256" key="3">
    <source>
        <dbReference type="ARBA" id="ARBA00017669"/>
    </source>
</evidence>
<comment type="caution">
    <text evidence="15">Lacks conserved residue(s) required for the propagation of feature annotation.</text>
</comment>
<keyword evidence="9 16" id="KW-0378">Hydrolase</keyword>
<dbReference type="PRINTS" id="PR00258">
    <property type="entry name" value="SPERACTRCPTR"/>
</dbReference>
<feature type="domain" description="SRCR" evidence="19">
    <location>
        <begin position="250"/>
        <end position="350"/>
    </location>
</feature>
<evidence type="ECO:0000256" key="5">
    <source>
        <dbReference type="ARBA" id="ARBA00022572"/>
    </source>
</evidence>
<keyword evidence="10 16" id="KW-0720">Serine protease</keyword>
<feature type="disulfide bond" evidence="15">
    <location>
        <begin position="132"/>
        <end position="142"/>
    </location>
</feature>
<dbReference type="FunFam" id="3.10.250.10:FF:000006">
    <property type="entry name" value="neurotrypsin isoform X2"/>
    <property type="match status" value="2"/>
</dbReference>
<keyword evidence="11 15" id="KW-1015">Disulfide bond</keyword>
<dbReference type="PANTHER" id="PTHR24264:SF54">
    <property type="entry name" value="PEPTIDASE S1 DOMAIN-CONTAINING PROTEIN"/>
    <property type="match status" value="1"/>
</dbReference>
<evidence type="ECO:0000256" key="14">
    <source>
        <dbReference type="PROSITE-ProRule" id="PRU00121"/>
    </source>
</evidence>
<evidence type="ECO:0000256" key="4">
    <source>
        <dbReference type="ARBA" id="ARBA00022525"/>
    </source>
</evidence>
<dbReference type="SUPFAM" id="SSF56487">
    <property type="entry name" value="SRCR-like"/>
    <property type="match status" value="2"/>
</dbReference>
<dbReference type="Gene3D" id="2.40.20.10">
    <property type="entry name" value="Plasminogen Kringle 4"/>
    <property type="match status" value="1"/>
</dbReference>
<dbReference type="InterPro" id="IPR043504">
    <property type="entry name" value="Peptidase_S1_PA_chymotrypsin"/>
</dbReference>
<evidence type="ECO:0000256" key="15">
    <source>
        <dbReference type="PROSITE-ProRule" id="PRU00196"/>
    </source>
</evidence>
<comment type="subcellular location">
    <subcellularLocation>
        <location evidence="2">Secreted</location>
    </subcellularLocation>
</comment>
<keyword evidence="7" id="KW-0732">Signal</keyword>
<protein>
    <recommendedName>
        <fullName evidence="3">Neurotrypsin</fullName>
    </recommendedName>
    <alternativeName>
        <fullName evidence="13">Serine protease 12</fullName>
    </alternativeName>
</protein>
<dbReference type="InterPro" id="IPR050127">
    <property type="entry name" value="Serine_Proteases_S1"/>
</dbReference>
<evidence type="ECO:0000256" key="6">
    <source>
        <dbReference type="ARBA" id="ARBA00022670"/>
    </source>
</evidence>
<dbReference type="PROSITE" id="PS00134">
    <property type="entry name" value="TRYPSIN_HIS"/>
    <property type="match status" value="1"/>
</dbReference>
<dbReference type="PANTHER" id="PTHR24264">
    <property type="entry name" value="TRYPSIN-RELATED"/>
    <property type="match status" value="1"/>
</dbReference>
<keyword evidence="20" id="KW-1185">Reference proteome</keyword>
<dbReference type="InterPro" id="IPR036772">
    <property type="entry name" value="SRCR-like_dom_sf"/>
</dbReference>
<feature type="domain" description="Kringle" evidence="17">
    <location>
        <begin position="174"/>
        <end position="247"/>
    </location>
</feature>
<dbReference type="PROSITE" id="PS00135">
    <property type="entry name" value="TRYPSIN_SER"/>
    <property type="match status" value="1"/>
</dbReference>